<evidence type="ECO:0000313" key="1">
    <source>
        <dbReference type="EMBL" id="MCT9001076.1"/>
    </source>
</evidence>
<reference evidence="1 2" key="1">
    <citation type="journal article" date="2024" name="Int. J. Syst. Evol. Microbiol.">
        <title>Microbacterium memoriense sp. nov., a member of the Actinomycetota from marine beach sediment of the north coast of Portugal.</title>
        <authorList>
            <person name="Santos J.D.N.D."/>
            <person name="Klimek D."/>
            <person name="Calusinska M."/>
            <person name="Lobo-da-Cunha A."/>
            <person name="Catita J."/>
            <person name="Goncalves H."/>
            <person name="Gonzalez I."/>
            <person name="Lage O.M."/>
        </authorList>
    </citation>
    <scope>NUCLEOTIDE SEQUENCE [LARGE SCALE GENOMIC DNA]</scope>
    <source>
        <strain evidence="1 2">PMIC_1C1B</strain>
    </source>
</reference>
<organism evidence="1 2">
    <name type="scientific">Microbacterium memoriense</name>
    <dbReference type="NCBI Taxonomy" id="2978350"/>
    <lineage>
        <taxon>Bacteria</taxon>
        <taxon>Bacillati</taxon>
        <taxon>Actinomycetota</taxon>
        <taxon>Actinomycetes</taxon>
        <taxon>Micrococcales</taxon>
        <taxon>Microbacteriaceae</taxon>
        <taxon>Microbacterium</taxon>
    </lineage>
</organism>
<protein>
    <submittedName>
        <fullName evidence="1">Uncharacterized protein</fullName>
    </submittedName>
</protein>
<dbReference type="Proteomes" id="UP001300496">
    <property type="component" value="Unassembled WGS sequence"/>
</dbReference>
<dbReference type="EMBL" id="JAODOR010000003">
    <property type="protein sequence ID" value="MCT9001076.1"/>
    <property type="molecule type" value="Genomic_DNA"/>
</dbReference>
<gene>
    <name evidence="1" type="ORF">N4R40_01675</name>
</gene>
<comment type="caution">
    <text evidence="1">The sequence shown here is derived from an EMBL/GenBank/DDBJ whole genome shotgun (WGS) entry which is preliminary data.</text>
</comment>
<proteinExistence type="predicted"/>
<name>A0ABT2P8V1_9MICO</name>
<evidence type="ECO:0000313" key="2">
    <source>
        <dbReference type="Proteomes" id="UP001300496"/>
    </source>
</evidence>
<keyword evidence="2" id="KW-1185">Reference proteome</keyword>
<accession>A0ABT2P8V1</accession>
<sequence>MEIQHQTINTGVGQVSLGCKPVHTKRPKSERPFVVEKVADQGGFPDSRITHEHQDRRLVILGRRQSRA</sequence>